<accession>A0A8D5FJG7</accession>
<dbReference type="KEGG" id="dbk:DGMP_24040"/>
<keyword evidence="2" id="KW-1185">Reference proteome</keyword>
<dbReference type="Proteomes" id="UP000826725">
    <property type="component" value="Chromosome"/>
</dbReference>
<name>A0A8D5FJG7_9BACT</name>
<evidence type="ECO:0000313" key="1">
    <source>
        <dbReference type="EMBL" id="BCL61711.1"/>
    </source>
</evidence>
<sequence>MTSAVTVAMPKEDLLPVDHVQFEIVQRKNNMMDATNAIPFHVHSLSIFL</sequence>
<organism evidence="1 2">
    <name type="scientific">Desulfomarina profundi</name>
    <dbReference type="NCBI Taxonomy" id="2772557"/>
    <lineage>
        <taxon>Bacteria</taxon>
        <taxon>Pseudomonadati</taxon>
        <taxon>Thermodesulfobacteriota</taxon>
        <taxon>Desulfobulbia</taxon>
        <taxon>Desulfobulbales</taxon>
        <taxon>Desulfobulbaceae</taxon>
        <taxon>Desulfomarina</taxon>
    </lineage>
</organism>
<reference evidence="1" key="1">
    <citation type="submission" date="2020-09" db="EMBL/GenBank/DDBJ databases">
        <title>Desulfogranum mesoprofundum gen. nov., sp. nov., a novel mesophilic, sulfate-reducing chemolithoautotroph isolated from a deep-sea hydrothermal vent chimney in the Suiyo Seamount.</title>
        <authorList>
            <person name="Hashimoto Y."/>
            <person name="Nakagawa S."/>
        </authorList>
    </citation>
    <scope>NUCLEOTIDE SEQUENCE</scope>
    <source>
        <strain evidence="1">KT2</strain>
    </source>
</reference>
<evidence type="ECO:0000313" key="2">
    <source>
        <dbReference type="Proteomes" id="UP000826725"/>
    </source>
</evidence>
<gene>
    <name evidence="1" type="ORF">DGMP_24040</name>
</gene>
<proteinExistence type="predicted"/>
<dbReference type="AlphaFoldDB" id="A0A8D5FJG7"/>
<protein>
    <submittedName>
        <fullName evidence="1">Uncharacterized protein</fullName>
    </submittedName>
</protein>
<dbReference type="EMBL" id="AP024086">
    <property type="protein sequence ID" value="BCL61711.1"/>
    <property type="molecule type" value="Genomic_DNA"/>
</dbReference>